<accession>A0ABW1J2I6</accession>
<gene>
    <name evidence="2" type="ORF">ACFQE5_12380</name>
</gene>
<dbReference type="InterPro" id="IPR044855">
    <property type="entry name" value="CoA-Trfase_III_dom3_sf"/>
</dbReference>
<reference evidence="3" key="1">
    <citation type="journal article" date="2019" name="Int. J. Syst. Evol. Microbiol.">
        <title>The Global Catalogue of Microorganisms (GCM) 10K type strain sequencing project: providing services to taxonomists for standard genome sequencing and annotation.</title>
        <authorList>
            <consortium name="The Broad Institute Genomics Platform"/>
            <consortium name="The Broad Institute Genome Sequencing Center for Infectious Disease"/>
            <person name="Wu L."/>
            <person name="Ma J."/>
        </authorList>
    </citation>
    <scope>NUCLEOTIDE SEQUENCE [LARGE SCALE GENOMIC DNA]</scope>
    <source>
        <strain evidence="3">CCM 8391</strain>
    </source>
</reference>
<keyword evidence="3" id="KW-1185">Reference proteome</keyword>
<comment type="caution">
    <text evidence="2">The sequence shown here is derived from an EMBL/GenBank/DDBJ whole genome shotgun (WGS) entry which is preliminary data.</text>
</comment>
<feature type="region of interest" description="Disordered" evidence="1">
    <location>
        <begin position="344"/>
        <end position="364"/>
    </location>
</feature>
<dbReference type="RefSeq" id="WP_379585020.1">
    <property type="nucleotide sequence ID" value="NZ_JBHSQW010000025.1"/>
</dbReference>
<dbReference type="Gene3D" id="3.40.50.10540">
    <property type="entry name" value="Crotonobetainyl-coa:carnitine coa-transferase, domain 1"/>
    <property type="match status" value="1"/>
</dbReference>
<dbReference type="Gene3D" id="3.30.1540.10">
    <property type="entry name" value="formyl-coa transferase, domain 3"/>
    <property type="match status" value="1"/>
</dbReference>
<dbReference type="EMBL" id="JBHSQW010000025">
    <property type="protein sequence ID" value="MFC5995008.1"/>
    <property type="molecule type" value="Genomic_DNA"/>
</dbReference>
<dbReference type="InterPro" id="IPR023606">
    <property type="entry name" value="CoA-Trfase_III_dom_1_sf"/>
</dbReference>
<dbReference type="SUPFAM" id="SSF89796">
    <property type="entry name" value="CoA-transferase family III (CaiB/BaiF)"/>
    <property type="match status" value="1"/>
</dbReference>
<evidence type="ECO:0000313" key="3">
    <source>
        <dbReference type="Proteomes" id="UP001596302"/>
    </source>
</evidence>
<dbReference type="PANTHER" id="PTHR48228">
    <property type="entry name" value="SUCCINYL-COA--D-CITRAMALATE COA-TRANSFERASE"/>
    <property type="match status" value="1"/>
</dbReference>
<evidence type="ECO:0000256" key="1">
    <source>
        <dbReference type="SAM" id="MobiDB-lite"/>
    </source>
</evidence>
<dbReference type="Pfam" id="PF02515">
    <property type="entry name" value="CoA_transf_3"/>
    <property type="match status" value="1"/>
</dbReference>
<protein>
    <submittedName>
        <fullName evidence="2">CaiB/BaiF CoA transferase family protein</fullName>
    </submittedName>
</protein>
<dbReference type="InterPro" id="IPR050509">
    <property type="entry name" value="CoA-transferase_III"/>
</dbReference>
<dbReference type="GO" id="GO:0016740">
    <property type="term" value="F:transferase activity"/>
    <property type="evidence" value="ECO:0007669"/>
    <property type="project" value="UniProtKB-KW"/>
</dbReference>
<sequence length="389" mass="40617">MPERTSDTAARGPLAGRTVIELAGIGPGPFAGMLLADMGADVIRVERPGASAPQGSAWTDVTNRGKRSVVLDLKKPAAVEAVLALVERADVIFEGNRPGVVERLGLGPEDVWKRNPKIVYGRMTGWGQDGPLAPTAGHDIGYIAITGALGSMGDPDVPPQIPLNLVGDFGGGSMYLVTGILAALLEAERTGRGQVVDAAIVDGAANLLATVHALMAQDRWVDRRGSNLLDGGTPYYSVYETADGRHMAVGPIEPKFYAELLRLLQVDPAEAAPADQNDRSTWPALRSILAGRFATRTQAEWTAVFEGTDACVAPVLGLRGALQHPHIAARGTLVEVEGVLQPGPAPRFSAHPVSTPVEPPTPGRDTRAVLSEAGLDAEALLSAGAAVQA</sequence>
<name>A0ABW1J2I6_9PSEU</name>
<organism evidence="2 3">
    <name type="scientific">Pseudonocardia hispaniensis</name>
    <dbReference type="NCBI Taxonomy" id="904933"/>
    <lineage>
        <taxon>Bacteria</taxon>
        <taxon>Bacillati</taxon>
        <taxon>Actinomycetota</taxon>
        <taxon>Actinomycetes</taxon>
        <taxon>Pseudonocardiales</taxon>
        <taxon>Pseudonocardiaceae</taxon>
        <taxon>Pseudonocardia</taxon>
    </lineage>
</organism>
<keyword evidence="2" id="KW-0808">Transferase</keyword>
<dbReference type="Proteomes" id="UP001596302">
    <property type="component" value="Unassembled WGS sequence"/>
</dbReference>
<evidence type="ECO:0000313" key="2">
    <source>
        <dbReference type="EMBL" id="MFC5995008.1"/>
    </source>
</evidence>
<dbReference type="InterPro" id="IPR003673">
    <property type="entry name" value="CoA-Trfase_fam_III"/>
</dbReference>
<proteinExistence type="predicted"/>
<dbReference type="PANTHER" id="PTHR48228:SF5">
    <property type="entry name" value="ALPHA-METHYLACYL-COA RACEMASE"/>
    <property type="match status" value="1"/>
</dbReference>